<reference evidence="1 2" key="1">
    <citation type="journal article" date="2016" name="Front. Microbiol.">
        <title>Comparative Genomics Analysis of Streptomyces Species Reveals Their Adaptation to the Marine Environment and Their Diversity at the Genomic Level.</title>
        <authorList>
            <person name="Tian X."/>
            <person name="Zhang Z."/>
            <person name="Yang T."/>
            <person name="Chen M."/>
            <person name="Li J."/>
            <person name="Chen F."/>
            <person name="Yang J."/>
            <person name="Li W."/>
            <person name="Zhang B."/>
            <person name="Zhang Z."/>
            <person name="Wu J."/>
            <person name="Zhang C."/>
            <person name="Long L."/>
            <person name="Xiao J."/>
        </authorList>
    </citation>
    <scope>NUCLEOTIDE SEQUENCE [LARGE SCALE GENOMIC DNA]</scope>
    <source>
        <strain evidence="1 2">SCSIO M10372</strain>
    </source>
</reference>
<protein>
    <submittedName>
        <fullName evidence="1">Uncharacterized protein</fullName>
    </submittedName>
</protein>
<evidence type="ECO:0000313" key="1">
    <source>
        <dbReference type="EMBL" id="OEV19532.1"/>
    </source>
</evidence>
<proteinExistence type="predicted"/>
<dbReference type="AlphaFoldDB" id="A0A1E7LTJ8"/>
<accession>A0A1E7LTJ8</accession>
<dbReference type="CDD" id="cd06223">
    <property type="entry name" value="PRTases_typeI"/>
    <property type="match status" value="1"/>
</dbReference>
<gene>
    <name evidence="1" type="ORF">AN221_17230</name>
</gene>
<sequence>MNTPSAFPPLTIGHLARDLASRAGQPMPALRCYESLAALWIRSCDTGLPGAGVLRDMTLRAGRRLAAGEDTLIAPEVDRIPSRLARDESFVRLPASLAVQGVEWQDAVRLARTWSASRGWSGPVLVAGVRTGGAYLAPLVAAGLEAAGVDVRVASVRAGEKPEAGGRRVLLVDDPPLTGRTLLALAREVPGAAGAEVLVPVFDAADVEGLRQAGIAVTVLPRDQWQSTRRLEPDALSAYLTAEGDWPSGEVAPLVDGLVPGRGNSALSPWPGVRRRSPGRAAIRLRTSVGIRHAVAGWVPPGIFGDAARAAATTLRSPLPPATLAVAPSLVVSEDLVPAAALGPEPAPHLLEEAVDYVLARAQQLTVEPSRPGRPIPAVVRTVAQALTRADEEASAALLHRLLSVLAPALPDNRCEAEKWFLDHGGRLRKTGHLAHPYRRDNELLTPLIDLAALAVAFGGGLEAVTQSLARRLPGGHQFWYSALAVALLCYGTARGGQLPRTYNAQRAAETAVEAYRLQRGMSRASAVVQHMLTDAGADDAVAAPGVVHRWAQQPGALVEPRLPFGGTPAAALEPGPTGEETELTLKAVTRWTEGGIFQPVREGNTLLLAPLDAPSTWPRAGEALVELARLLPRPGLLGWCGVPVVALSEVG</sequence>
<dbReference type="InterPro" id="IPR029057">
    <property type="entry name" value="PRTase-like"/>
</dbReference>
<dbReference type="Proteomes" id="UP000175971">
    <property type="component" value="Unassembled WGS sequence"/>
</dbReference>
<name>A0A1E7LTJ8_9ACTN</name>
<evidence type="ECO:0000313" key="2">
    <source>
        <dbReference type="Proteomes" id="UP000175971"/>
    </source>
</evidence>
<dbReference type="OrthoDB" id="4087391at2"/>
<comment type="caution">
    <text evidence="1">The sequence shown here is derived from an EMBL/GenBank/DDBJ whole genome shotgun (WGS) entry which is preliminary data.</text>
</comment>
<dbReference type="InterPro" id="IPR000836">
    <property type="entry name" value="PRTase_dom"/>
</dbReference>
<dbReference type="Gene3D" id="3.40.50.2020">
    <property type="match status" value="1"/>
</dbReference>
<dbReference type="PATRIC" id="fig|518642.7.peg.4810"/>
<organism evidence="1 2">
    <name type="scientific">Streptomyces nanshensis</name>
    <dbReference type="NCBI Taxonomy" id="518642"/>
    <lineage>
        <taxon>Bacteria</taxon>
        <taxon>Bacillati</taxon>
        <taxon>Actinomycetota</taxon>
        <taxon>Actinomycetes</taxon>
        <taxon>Kitasatosporales</taxon>
        <taxon>Streptomycetaceae</taxon>
        <taxon>Streptomyces</taxon>
    </lineage>
</organism>
<dbReference type="EMBL" id="LJGZ01000083">
    <property type="protein sequence ID" value="OEV19532.1"/>
    <property type="molecule type" value="Genomic_DNA"/>
</dbReference>
<keyword evidence="2" id="KW-1185">Reference proteome</keyword>
<dbReference type="SUPFAM" id="SSF53271">
    <property type="entry name" value="PRTase-like"/>
    <property type="match status" value="1"/>
</dbReference>
<dbReference type="RefSeq" id="WP_070201727.1">
    <property type="nucleotide sequence ID" value="NZ_LJGZ01000083.1"/>
</dbReference>